<evidence type="ECO:0000313" key="7">
    <source>
        <dbReference type="Proteomes" id="UP000198925"/>
    </source>
</evidence>
<dbReference type="AlphaFoldDB" id="A0A1G6UW85"/>
<keyword evidence="2" id="KW-0479">Metal-binding</keyword>
<dbReference type="STRING" id="938405.SAMN02927895_04432"/>
<protein>
    <submittedName>
        <fullName evidence="6">FAD dependent oxidoreductase</fullName>
    </submittedName>
</protein>
<dbReference type="GO" id="GO:0046872">
    <property type="term" value="F:metal ion binding"/>
    <property type="evidence" value="ECO:0007669"/>
    <property type="project" value="UniProtKB-KW"/>
</dbReference>
<accession>A0A1G6UW85</accession>
<dbReference type="Proteomes" id="UP000198925">
    <property type="component" value="Unassembled WGS sequence"/>
</dbReference>
<dbReference type="PRINTS" id="PR00411">
    <property type="entry name" value="PNDRDTASEI"/>
</dbReference>
<proteinExistence type="predicted"/>
<keyword evidence="3" id="KW-0560">Oxidoreductase</keyword>
<name>A0A1G6UW85_9PROT</name>
<dbReference type="InterPro" id="IPR039650">
    <property type="entry name" value="HdrA-like"/>
</dbReference>
<dbReference type="RefSeq" id="WP_090663770.1">
    <property type="nucleotide sequence ID" value="NZ_FMZX01000008.1"/>
</dbReference>
<dbReference type="Gene3D" id="3.50.50.60">
    <property type="entry name" value="FAD/NAD(P)-binding domain"/>
    <property type="match status" value="1"/>
</dbReference>
<dbReference type="InterPro" id="IPR036188">
    <property type="entry name" value="FAD/NAD-bd_sf"/>
</dbReference>
<keyword evidence="7" id="KW-1185">Reference proteome</keyword>
<dbReference type="PANTHER" id="PTHR43498:SF1">
    <property type="entry name" value="COB--COM HETERODISULFIDE REDUCTASE IRON-SULFUR SUBUNIT A"/>
    <property type="match status" value="1"/>
</dbReference>
<dbReference type="GO" id="GO:0051539">
    <property type="term" value="F:4 iron, 4 sulfur cluster binding"/>
    <property type="evidence" value="ECO:0007669"/>
    <property type="project" value="UniProtKB-KW"/>
</dbReference>
<dbReference type="SUPFAM" id="SSF51905">
    <property type="entry name" value="FAD/NAD(P)-binding domain"/>
    <property type="match status" value="1"/>
</dbReference>
<sequence length="477" mass="51300">MSDTPNGRLFFRSETFRVEAGGSARRRHPRVTGRSLTEPARDIPIHAECDVLVVGGGPAGTAAAVAAGRLGARTMLLERHNHLGGLSTGGLVIWIDRMTDWSGTPVIRGFAEEYLARLPRDAIAGPPREAWGSRDAATAAWWALRTAAFHGIVTHSPTADPEWMKAAALEMVVEASAEPLFHAWGAQPVLEGNAVRGAIFESKQGRRAILARVVVDATSDGDLFHRAGAASSDDIEEADIHHAINTSWMFGGVDMEAYLRWRAEQPEQFGAFLQRGREAHGLFEKAFVSWRNDVALFMGPRMTGFSAVQVDDQTEVEIRSHRLMLAHLAFYRAHAPGFAGAWPLLSAPQLGVRHARRLVGMGAVTRALWDGRVAPDEIGVSPSLSPRFPNVSIPYGALVPVTLDGLLAPGRHLACDATSHSFLREIPQCWLTGQAAGIAAALAADSGVEPRAIPVRTMQQALLRQGVHLSPAIAAAG</sequence>
<keyword evidence="4" id="KW-0408">Iron</keyword>
<reference evidence="6 7" key="1">
    <citation type="submission" date="2016-10" db="EMBL/GenBank/DDBJ databases">
        <authorList>
            <person name="de Groot N.N."/>
        </authorList>
    </citation>
    <scope>NUCLEOTIDE SEQUENCE [LARGE SCALE GENOMIC DNA]</scope>
    <source>
        <strain evidence="6 7">CPCC 100156</strain>
    </source>
</reference>
<gene>
    <name evidence="6" type="ORF">SAMN04487779_100842</name>
</gene>
<dbReference type="Pfam" id="PF12831">
    <property type="entry name" value="FAD_oxidored"/>
    <property type="match status" value="2"/>
</dbReference>
<evidence type="ECO:0000256" key="2">
    <source>
        <dbReference type="ARBA" id="ARBA00022723"/>
    </source>
</evidence>
<dbReference type="PANTHER" id="PTHR43498">
    <property type="entry name" value="FERREDOXIN:COB-COM HETERODISULFIDE REDUCTASE SUBUNIT A"/>
    <property type="match status" value="1"/>
</dbReference>
<evidence type="ECO:0000313" key="6">
    <source>
        <dbReference type="EMBL" id="SDD45521.1"/>
    </source>
</evidence>
<keyword evidence="5" id="KW-0411">Iron-sulfur</keyword>
<organism evidence="6 7">
    <name type="scientific">Belnapia rosea</name>
    <dbReference type="NCBI Taxonomy" id="938405"/>
    <lineage>
        <taxon>Bacteria</taxon>
        <taxon>Pseudomonadati</taxon>
        <taxon>Pseudomonadota</taxon>
        <taxon>Alphaproteobacteria</taxon>
        <taxon>Acetobacterales</taxon>
        <taxon>Roseomonadaceae</taxon>
        <taxon>Belnapia</taxon>
    </lineage>
</organism>
<keyword evidence="1" id="KW-0004">4Fe-4S</keyword>
<evidence type="ECO:0000256" key="3">
    <source>
        <dbReference type="ARBA" id="ARBA00023002"/>
    </source>
</evidence>
<evidence type="ECO:0000256" key="5">
    <source>
        <dbReference type="ARBA" id="ARBA00023014"/>
    </source>
</evidence>
<evidence type="ECO:0000256" key="1">
    <source>
        <dbReference type="ARBA" id="ARBA00022485"/>
    </source>
</evidence>
<dbReference type="GO" id="GO:0016491">
    <property type="term" value="F:oxidoreductase activity"/>
    <property type="evidence" value="ECO:0007669"/>
    <property type="project" value="UniProtKB-KW"/>
</dbReference>
<dbReference type="EMBL" id="FMZX01000008">
    <property type="protein sequence ID" value="SDD45521.1"/>
    <property type="molecule type" value="Genomic_DNA"/>
</dbReference>
<evidence type="ECO:0000256" key="4">
    <source>
        <dbReference type="ARBA" id="ARBA00023004"/>
    </source>
</evidence>